<dbReference type="Proteomes" id="UP000217696">
    <property type="component" value="Chromosome"/>
</dbReference>
<keyword evidence="2" id="KW-1185">Reference proteome</keyword>
<proteinExistence type="predicted"/>
<sequence length="149" mass="17074">MSQVPYSIFKGLFSTLLSRCNRRIRRSTSFPKELLLIDSTTMTVGESRLPWAPYHGKRSGVKLYVALLEASKMPYDVVETTGLRYGIPMMESFLNPNFIMVADRAYFQVKRLDSFVRHHQPFVIRMKNAGVLKSFFAGLNSTTSKCSRH</sequence>
<dbReference type="EMBL" id="AP017312">
    <property type="protein sequence ID" value="BAU28673.1"/>
    <property type="molecule type" value="Genomic_DNA"/>
</dbReference>
<dbReference type="Pfam" id="PF01609">
    <property type="entry name" value="DDE_Tnp_1"/>
    <property type="match status" value="1"/>
</dbReference>
<accession>A0A0U5AY53</accession>
<protein>
    <submittedName>
        <fullName evidence="1">Transposase DDE domain protein</fullName>
    </submittedName>
</protein>
<dbReference type="InterPro" id="IPR012337">
    <property type="entry name" value="RNaseH-like_sf"/>
</dbReference>
<dbReference type="GO" id="GO:0003677">
    <property type="term" value="F:DNA binding"/>
    <property type="evidence" value="ECO:0007669"/>
    <property type="project" value="InterPro"/>
</dbReference>
<dbReference type="KEGG" id="asoc:CB4_02848"/>
<organism evidence="1 2">
    <name type="scientific">Aneurinibacillus soli</name>
    <dbReference type="NCBI Taxonomy" id="1500254"/>
    <lineage>
        <taxon>Bacteria</taxon>
        <taxon>Bacillati</taxon>
        <taxon>Bacillota</taxon>
        <taxon>Bacilli</taxon>
        <taxon>Bacillales</taxon>
        <taxon>Paenibacillaceae</taxon>
        <taxon>Aneurinibacillus group</taxon>
        <taxon>Aneurinibacillus</taxon>
    </lineage>
</organism>
<reference evidence="1 2" key="1">
    <citation type="submission" date="2015-12" db="EMBL/GenBank/DDBJ databases">
        <title>Genome sequence of Aneurinibacillus soli.</title>
        <authorList>
            <person name="Lee J.S."/>
            <person name="Lee K.C."/>
            <person name="Kim K.K."/>
            <person name="Lee B.W."/>
        </authorList>
    </citation>
    <scope>NUCLEOTIDE SEQUENCE [LARGE SCALE GENOMIC DNA]</scope>
    <source>
        <strain evidence="1 2">CB4</strain>
    </source>
</reference>
<evidence type="ECO:0000313" key="2">
    <source>
        <dbReference type="Proteomes" id="UP000217696"/>
    </source>
</evidence>
<dbReference type="InterPro" id="IPR002559">
    <property type="entry name" value="Transposase_11"/>
</dbReference>
<evidence type="ECO:0000313" key="1">
    <source>
        <dbReference type="EMBL" id="BAU28673.1"/>
    </source>
</evidence>
<name>A0A0U5AY53_9BACL</name>
<dbReference type="AlphaFoldDB" id="A0A0U5AY53"/>
<dbReference type="OrthoDB" id="368860at2"/>
<dbReference type="SUPFAM" id="SSF53098">
    <property type="entry name" value="Ribonuclease H-like"/>
    <property type="match status" value="1"/>
</dbReference>
<dbReference type="GO" id="GO:0006313">
    <property type="term" value="P:DNA transposition"/>
    <property type="evidence" value="ECO:0007669"/>
    <property type="project" value="InterPro"/>
</dbReference>
<dbReference type="GO" id="GO:0004803">
    <property type="term" value="F:transposase activity"/>
    <property type="evidence" value="ECO:0007669"/>
    <property type="project" value="InterPro"/>
</dbReference>
<gene>
    <name evidence="1" type="ORF">CB4_02848</name>
</gene>
<dbReference type="RefSeq" id="WP_096466407.1">
    <property type="nucleotide sequence ID" value="NZ_AP017312.1"/>
</dbReference>